<evidence type="ECO:0000313" key="4">
    <source>
        <dbReference type="Proteomes" id="UP000041247"/>
    </source>
</evidence>
<dbReference type="FunFam" id="2.40.30.10:FF:000055">
    <property type="entry name" value="Siderophore-interacting family protein"/>
    <property type="match status" value="1"/>
</dbReference>
<dbReference type="PANTHER" id="PTHR30157:SF0">
    <property type="entry name" value="NADPH-DEPENDENT FERRIC-CHELATE REDUCTASE"/>
    <property type="match status" value="1"/>
</dbReference>
<dbReference type="AlphaFoldDB" id="A0A0K3A0H5"/>
<proteinExistence type="inferred from homology"/>
<dbReference type="Pfam" id="PF04954">
    <property type="entry name" value="SIP"/>
    <property type="match status" value="1"/>
</dbReference>
<dbReference type="InterPro" id="IPR017938">
    <property type="entry name" value="Riboflavin_synthase-like_b-brl"/>
</dbReference>
<gene>
    <name evidence="3" type="ORF">XTPLMG728_2944</name>
</gene>
<dbReference type="PANTHER" id="PTHR30157">
    <property type="entry name" value="FERRIC REDUCTASE, NADPH-DEPENDENT"/>
    <property type="match status" value="1"/>
</dbReference>
<dbReference type="InterPro" id="IPR013113">
    <property type="entry name" value="SIP_FAD-bd"/>
</dbReference>
<dbReference type="InterPro" id="IPR017927">
    <property type="entry name" value="FAD-bd_FR_type"/>
</dbReference>
<name>A0A0K3A0H5_9XANT</name>
<dbReference type="InterPro" id="IPR007037">
    <property type="entry name" value="SIP_rossman_dom"/>
</dbReference>
<dbReference type="InterPro" id="IPR039261">
    <property type="entry name" value="FNR_nucleotide-bd"/>
</dbReference>
<reference evidence="3 4" key="1">
    <citation type="submission" date="2015-07" db="EMBL/GenBank/DDBJ databases">
        <authorList>
            <person name="Noorani M."/>
        </authorList>
    </citation>
    <scope>NUCLEOTIDE SEQUENCE [LARGE SCALE GENOMIC DNA]</scope>
    <source>
        <strain evidence="3">LMG728</strain>
    </source>
</reference>
<evidence type="ECO:0000313" key="3">
    <source>
        <dbReference type="EMBL" id="CTP91571.1"/>
    </source>
</evidence>
<comment type="similarity">
    <text evidence="1">Belongs to the SIP oxidoreductase family.</text>
</comment>
<feature type="domain" description="FAD-binding FR-type" evidence="2">
    <location>
        <begin position="13"/>
        <end position="136"/>
    </location>
</feature>
<dbReference type="Proteomes" id="UP000041247">
    <property type="component" value="Unassembled WGS sequence"/>
</dbReference>
<organism evidence="3 4">
    <name type="scientific">Xanthomonas graminis pv. poae</name>
    <dbReference type="NCBI Taxonomy" id="227946"/>
    <lineage>
        <taxon>Bacteria</taxon>
        <taxon>Pseudomonadati</taxon>
        <taxon>Pseudomonadota</taxon>
        <taxon>Gammaproteobacteria</taxon>
        <taxon>Lysobacterales</taxon>
        <taxon>Lysobacteraceae</taxon>
        <taxon>Xanthomonas</taxon>
        <taxon>Xanthomonas translucens group</taxon>
        <taxon>Xanthomonas graminis</taxon>
    </lineage>
</organism>
<protein>
    <submittedName>
        <fullName evidence="3">Iron utilization protein</fullName>
    </submittedName>
</protein>
<evidence type="ECO:0000256" key="1">
    <source>
        <dbReference type="ARBA" id="ARBA00035644"/>
    </source>
</evidence>
<dbReference type="Gene3D" id="2.40.30.10">
    <property type="entry name" value="Translation factors"/>
    <property type="match status" value="1"/>
</dbReference>
<dbReference type="CDD" id="cd06193">
    <property type="entry name" value="siderophore_interacting"/>
    <property type="match status" value="1"/>
</dbReference>
<dbReference type="EMBL" id="CXOK01000104">
    <property type="protein sequence ID" value="CTP91571.1"/>
    <property type="molecule type" value="Genomic_DNA"/>
</dbReference>
<dbReference type="PROSITE" id="PS51384">
    <property type="entry name" value="FAD_FR"/>
    <property type="match status" value="1"/>
</dbReference>
<dbReference type="InterPro" id="IPR039374">
    <property type="entry name" value="SIP_fam"/>
</dbReference>
<dbReference type="Pfam" id="PF08021">
    <property type="entry name" value="FAD_binding_9"/>
    <property type="match status" value="1"/>
</dbReference>
<dbReference type="SUPFAM" id="SSF63380">
    <property type="entry name" value="Riboflavin synthase domain-like"/>
    <property type="match status" value="1"/>
</dbReference>
<dbReference type="RefSeq" id="WP_053841637.1">
    <property type="nucleotide sequence ID" value="NZ_CP076250.1"/>
</dbReference>
<dbReference type="GO" id="GO:0016491">
    <property type="term" value="F:oxidoreductase activity"/>
    <property type="evidence" value="ECO:0007669"/>
    <property type="project" value="InterPro"/>
</dbReference>
<evidence type="ECO:0000259" key="2">
    <source>
        <dbReference type="PROSITE" id="PS51384"/>
    </source>
</evidence>
<accession>A0A0K3A0H5</accession>
<sequence>MNTHENRLLRHPLRIRHLQVLRTQPLTPHMRRIVVGGAELDGFVSAGADDHVKLFFPNADGAFVLPTMTDSGPVYPADAAPSPARDYTPRHYDAAAQELTLDFVLHGDGPACRWATQANPGDPLVVGGPRGSFVAADDYDSYVLIGDETALPAIGRWLEELPAGARVEALIEIPGFADRQALPSRAQVRITWLERNGVPVLGSQLLEDALRDFEAPEGDAFYWIACESARARMMRKFVEGRLNVPKDWIRATGYWKSEREEEA</sequence>
<dbReference type="Gene3D" id="3.40.50.80">
    <property type="entry name" value="Nucleotide-binding domain of ferredoxin-NADP reductase (FNR) module"/>
    <property type="match status" value="1"/>
</dbReference>